<feature type="compositionally biased region" description="Basic and acidic residues" evidence="1">
    <location>
        <begin position="224"/>
        <end position="248"/>
    </location>
</feature>
<protein>
    <submittedName>
        <fullName evidence="2">Uncharacterized protein</fullName>
    </submittedName>
</protein>
<dbReference type="Proteomes" id="UP001212841">
    <property type="component" value="Unassembled WGS sequence"/>
</dbReference>
<organism evidence="2 3">
    <name type="scientific">Rhizophlyctis rosea</name>
    <dbReference type="NCBI Taxonomy" id="64517"/>
    <lineage>
        <taxon>Eukaryota</taxon>
        <taxon>Fungi</taxon>
        <taxon>Fungi incertae sedis</taxon>
        <taxon>Chytridiomycota</taxon>
        <taxon>Chytridiomycota incertae sedis</taxon>
        <taxon>Chytridiomycetes</taxon>
        <taxon>Rhizophlyctidales</taxon>
        <taxon>Rhizophlyctidaceae</taxon>
        <taxon>Rhizophlyctis</taxon>
    </lineage>
</organism>
<evidence type="ECO:0000313" key="3">
    <source>
        <dbReference type="Proteomes" id="UP001212841"/>
    </source>
</evidence>
<gene>
    <name evidence="2" type="ORF">HK097_009869</name>
</gene>
<feature type="compositionally biased region" description="Polar residues" evidence="1">
    <location>
        <begin position="19"/>
        <end position="34"/>
    </location>
</feature>
<evidence type="ECO:0000256" key="1">
    <source>
        <dbReference type="SAM" id="MobiDB-lite"/>
    </source>
</evidence>
<feature type="region of interest" description="Disordered" evidence="1">
    <location>
        <begin position="1"/>
        <end position="35"/>
    </location>
</feature>
<name>A0AAD5X474_9FUNG</name>
<accession>A0AAD5X474</accession>
<dbReference type="AlphaFoldDB" id="A0AAD5X474"/>
<evidence type="ECO:0000313" key="2">
    <source>
        <dbReference type="EMBL" id="KAJ3049111.1"/>
    </source>
</evidence>
<feature type="region of interest" description="Disordered" evidence="1">
    <location>
        <begin position="224"/>
        <end position="258"/>
    </location>
</feature>
<sequence>MAKDKNTDPGITVPIPTNLPETSEASDNASYNNCPNPPNMHANGLSFANAFNPFKTALAENAYYLQLPKSKLALYKNITYHNGIPFFRNRTAHQIVQIAEFERAWAATVVERKRTSKKKERNAATAKKRKVDKTLKIFDTPAVSTITEAAHVDAPAKQLSGDIPPRPKTSELAKLRKIPGITEEQIEVIFAGYTELLNHWKARHAPPKRSAEEEKRQEMIDSMRELEVEKKGGKNGAEKKDGKREGKHGGKKRTAHEIEGETPVAGEQVGGILLLQGSGDLESDGLDFDMDFDTESFCNSFFEALRDEGLMGDYKKLAWESHWTGVRVTTLVAKIDGARKGILLLDVEEKEGQYRDAEAALEHALVAQEAVHAEYLGALKREGRRQGEEVKRRREKLAKIEAMVAEKDDLLQAFRIRVYMIHQTKDERTKMEDATMTDNNTNNGIVPTLEQENVLSAAPIGGYFFVDT</sequence>
<proteinExistence type="predicted"/>
<keyword evidence="3" id="KW-1185">Reference proteome</keyword>
<reference evidence="2" key="1">
    <citation type="submission" date="2020-05" db="EMBL/GenBank/DDBJ databases">
        <title>Phylogenomic resolution of chytrid fungi.</title>
        <authorList>
            <person name="Stajich J.E."/>
            <person name="Amses K."/>
            <person name="Simmons R."/>
            <person name="Seto K."/>
            <person name="Myers J."/>
            <person name="Bonds A."/>
            <person name="Quandt C.A."/>
            <person name="Barry K."/>
            <person name="Liu P."/>
            <person name="Grigoriev I."/>
            <person name="Longcore J.E."/>
            <person name="James T.Y."/>
        </authorList>
    </citation>
    <scope>NUCLEOTIDE SEQUENCE</scope>
    <source>
        <strain evidence="2">JEL0318</strain>
    </source>
</reference>
<dbReference type="EMBL" id="JADGJD010000693">
    <property type="protein sequence ID" value="KAJ3049111.1"/>
    <property type="molecule type" value="Genomic_DNA"/>
</dbReference>
<comment type="caution">
    <text evidence="2">The sequence shown here is derived from an EMBL/GenBank/DDBJ whole genome shotgun (WGS) entry which is preliminary data.</text>
</comment>